<gene>
    <name evidence="5" type="ORF">GCM10009827_090600</name>
</gene>
<dbReference type="SMART" id="SM00342">
    <property type="entry name" value="HTH_ARAC"/>
    <property type="match status" value="1"/>
</dbReference>
<dbReference type="InterPro" id="IPR003313">
    <property type="entry name" value="AraC-bd"/>
</dbReference>
<evidence type="ECO:0000259" key="4">
    <source>
        <dbReference type="PROSITE" id="PS01124"/>
    </source>
</evidence>
<dbReference type="InterPro" id="IPR011051">
    <property type="entry name" value="RmlC_Cupin_sf"/>
</dbReference>
<dbReference type="Gene3D" id="1.10.10.60">
    <property type="entry name" value="Homeodomain-like"/>
    <property type="match status" value="1"/>
</dbReference>
<evidence type="ECO:0000256" key="3">
    <source>
        <dbReference type="ARBA" id="ARBA00023163"/>
    </source>
</evidence>
<dbReference type="InterPro" id="IPR009057">
    <property type="entry name" value="Homeodomain-like_sf"/>
</dbReference>
<dbReference type="CDD" id="cd06124">
    <property type="entry name" value="cupin_NimR-like_N"/>
    <property type="match status" value="1"/>
</dbReference>
<protein>
    <submittedName>
        <fullName evidence="5">Helix-turn-helix transcriptional regulator</fullName>
    </submittedName>
</protein>
<dbReference type="PANTHER" id="PTHR11019:SF199">
    <property type="entry name" value="HTH-TYPE TRANSCRIPTIONAL REGULATOR NIMR"/>
    <property type="match status" value="1"/>
</dbReference>
<name>A0ABP4N7E4_9ACTN</name>
<accession>A0ABP4N7E4</accession>
<comment type="caution">
    <text evidence="5">The sequence shown here is derived from an EMBL/GenBank/DDBJ whole genome shotgun (WGS) entry which is preliminary data.</text>
</comment>
<keyword evidence="6" id="KW-1185">Reference proteome</keyword>
<evidence type="ECO:0000256" key="2">
    <source>
        <dbReference type="ARBA" id="ARBA00023125"/>
    </source>
</evidence>
<organism evidence="5 6">
    <name type="scientific">Dactylosporangium maewongense</name>
    <dbReference type="NCBI Taxonomy" id="634393"/>
    <lineage>
        <taxon>Bacteria</taxon>
        <taxon>Bacillati</taxon>
        <taxon>Actinomycetota</taxon>
        <taxon>Actinomycetes</taxon>
        <taxon>Micromonosporales</taxon>
        <taxon>Micromonosporaceae</taxon>
        <taxon>Dactylosporangium</taxon>
    </lineage>
</organism>
<dbReference type="InterPro" id="IPR020449">
    <property type="entry name" value="Tscrpt_reg_AraC-type_HTH"/>
</dbReference>
<dbReference type="PROSITE" id="PS00041">
    <property type="entry name" value="HTH_ARAC_FAMILY_1"/>
    <property type="match status" value="1"/>
</dbReference>
<keyword evidence="1" id="KW-0805">Transcription regulation</keyword>
<dbReference type="PROSITE" id="PS01124">
    <property type="entry name" value="HTH_ARAC_FAMILY_2"/>
    <property type="match status" value="1"/>
</dbReference>
<dbReference type="Gene3D" id="2.60.120.10">
    <property type="entry name" value="Jelly Rolls"/>
    <property type="match status" value="1"/>
</dbReference>
<dbReference type="Proteomes" id="UP001501470">
    <property type="component" value="Unassembled WGS sequence"/>
</dbReference>
<dbReference type="SUPFAM" id="SSF46689">
    <property type="entry name" value="Homeodomain-like"/>
    <property type="match status" value="1"/>
</dbReference>
<keyword evidence="3" id="KW-0804">Transcription</keyword>
<dbReference type="InterPro" id="IPR018060">
    <property type="entry name" value="HTH_AraC"/>
</dbReference>
<dbReference type="EMBL" id="BAAAQD010000025">
    <property type="protein sequence ID" value="GAA1555684.1"/>
    <property type="molecule type" value="Genomic_DNA"/>
</dbReference>
<evidence type="ECO:0000313" key="6">
    <source>
        <dbReference type="Proteomes" id="UP001501470"/>
    </source>
</evidence>
<sequence>MIVARDFQLTAGTRFPVHRHATHQLTWAAKGVVSVTAPGGVWVLPATRALWIPAGTPHALEGGPAVARAVYVDRAPRGFHTPTVVVVTPLLRELAAHLATFPPLPAAASASALDAAFAGPVRSSAAARRRAEAVLLDLLQPAGVATIDVPMPADPRALLVAEAVAARPSDGRDLDGWARHAGASARTLARLFTDGTGMSFGRWRTNVRLRAALSLLATGTPVAVVARRVGYRSPSAFIAAFRQAFGVSPGAYFSL</sequence>
<reference evidence="6" key="1">
    <citation type="journal article" date="2019" name="Int. J. Syst. Evol. Microbiol.">
        <title>The Global Catalogue of Microorganisms (GCM) 10K type strain sequencing project: providing services to taxonomists for standard genome sequencing and annotation.</title>
        <authorList>
            <consortium name="The Broad Institute Genomics Platform"/>
            <consortium name="The Broad Institute Genome Sequencing Center for Infectious Disease"/>
            <person name="Wu L."/>
            <person name="Ma J."/>
        </authorList>
    </citation>
    <scope>NUCLEOTIDE SEQUENCE [LARGE SCALE GENOMIC DNA]</scope>
    <source>
        <strain evidence="6">JCM 15933</strain>
    </source>
</reference>
<dbReference type="InterPro" id="IPR018062">
    <property type="entry name" value="HTH_AraC-typ_CS"/>
</dbReference>
<dbReference type="InterPro" id="IPR014710">
    <property type="entry name" value="RmlC-like_jellyroll"/>
</dbReference>
<keyword evidence="2" id="KW-0238">DNA-binding</keyword>
<dbReference type="SUPFAM" id="SSF51182">
    <property type="entry name" value="RmlC-like cupins"/>
    <property type="match status" value="1"/>
</dbReference>
<feature type="domain" description="HTH araC/xylS-type" evidence="4">
    <location>
        <begin position="155"/>
        <end position="255"/>
    </location>
</feature>
<dbReference type="PANTHER" id="PTHR11019">
    <property type="entry name" value="HTH-TYPE TRANSCRIPTIONAL REGULATOR NIMR"/>
    <property type="match status" value="1"/>
</dbReference>
<dbReference type="Pfam" id="PF12833">
    <property type="entry name" value="HTH_18"/>
    <property type="match status" value="1"/>
</dbReference>
<dbReference type="Pfam" id="PF02311">
    <property type="entry name" value="AraC_binding"/>
    <property type="match status" value="1"/>
</dbReference>
<dbReference type="PRINTS" id="PR00032">
    <property type="entry name" value="HTHARAC"/>
</dbReference>
<proteinExistence type="predicted"/>
<evidence type="ECO:0000313" key="5">
    <source>
        <dbReference type="EMBL" id="GAA1555684.1"/>
    </source>
</evidence>
<evidence type="ECO:0000256" key="1">
    <source>
        <dbReference type="ARBA" id="ARBA00023015"/>
    </source>
</evidence>